<gene>
    <name evidence="3" type="ORF">IFR04_001822</name>
</gene>
<comment type="similarity">
    <text evidence="2">Belongs to the PhyH family.</text>
</comment>
<dbReference type="SUPFAM" id="SSF51197">
    <property type="entry name" value="Clavaminate synthase-like"/>
    <property type="match status" value="1"/>
</dbReference>
<dbReference type="PANTHER" id="PTHR20883">
    <property type="entry name" value="PHYTANOYL-COA DIOXYGENASE DOMAIN CONTAINING 1"/>
    <property type="match status" value="1"/>
</dbReference>
<dbReference type="PANTHER" id="PTHR20883:SF51">
    <property type="entry name" value="PHYTANOYL-COA HYDROXYLASE"/>
    <property type="match status" value="1"/>
</dbReference>
<protein>
    <recommendedName>
        <fullName evidence="5">PhyH-domain-containing protein</fullName>
    </recommendedName>
</protein>
<dbReference type="EMBL" id="JAFJYH010000014">
    <property type="protein sequence ID" value="KAG4425052.1"/>
    <property type="molecule type" value="Genomic_DNA"/>
</dbReference>
<dbReference type="InterPro" id="IPR008775">
    <property type="entry name" value="Phytyl_CoA_dOase-like"/>
</dbReference>
<evidence type="ECO:0008006" key="5">
    <source>
        <dbReference type="Google" id="ProtNLM"/>
    </source>
</evidence>
<evidence type="ECO:0000313" key="3">
    <source>
        <dbReference type="EMBL" id="KAG4425052.1"/>
    </source>
</evidence>
<dbReference type="Proteomes" id="UP000664132">
    <property type="component" value="Unassembled WGS sequence"/>
</dbReference>
<organism evidence="3 4">
    <name type="scientific">Cadophora malorum</name>
    <dbReference type="NCBI Taxonomy" id="108018"/>
    <lineage>
        <taxon>Eukaryota</taxon>
        <taxon>Fungi</taxon>
        <taxon>Dikarya</taxon>
        <taxon>Ascomycota</taxon>
        <taxon>Pezizomycotina</taxon>
        <taxon>Leotiomycetes</taxon>
        <taxon>Helotiales</taxon>
        <taxon>Ploettnerulaceae</taxon>
        <taxon>Cadophora</taxon>
    </lineage>
</organism>
<evidence type="ECO:0000256" key="2">
    <source>
        <dbReference type="ARBA" id="ARBA00005830"/>
    </source>
</evidence>
<dbReference type="Pfam" id="PF05721">
    <property type="entry name" value="PhyH"/>
    <property type="match status" value="1"/>
</dbReference>
<evidence type="ECO:0000313" key="4">
    <source>
        <dbReference type="Proteomes" id="UP000664132"/>
    </source>
</evidence>
<reference evidence="3" key="1">
    <citation type="submission" date="2021-02" db="EMBL/GenBank/DDBJ databases">
        <title>Genome sequence Cadophora malorum strain M34.</title>
        <authorList>
            <person name="Stefanovic E."/>
            <person name="Vu D."/>
            <person name="Scully C."/>
            <person name="Dijksterhuis J."/>
            <person name="Roader J."/>
            <person name="Houbraken J."/>
        </authorList>
    </citation>
    <scope>NUCLEOTIDE SEQUENCE</scope>
    <source>
        <strain evidence="3">M34</strain>
    </source>
</reference>
<evidence type="ECO:0000256" key="1">
    <source>
        <dbReference type="ARBA" id="ARBA00001962"/>
    </source>
</evidence>
<name>A0A8H7WHU4_9HELO</name>
<proteinExistence type="inferred from homology"/>
<sequence>MSQPYHISDEQMEFFEQKGYLIIRDGLSTVEILQLKTWVQEVHDLPRTIDCPYIPYEEVNSHGKRVLCRTENFANTHEGFGDLLRGAKIPSILQQLNGAEMVLFKEKINFKFAGSGGFQPHVDRTGYGDFKKLQHLAVLIAADDATSLNGCLEVVEGSHKMKVPIGNNNCIDPEWVAAEKWIPVEMKAGDMMVFGSSLAHRSGPNASSKDRRAVYATYNSKSEGDLHDAYYERRAKFYPATHKRKQGVDYSNGAQNYAYGTPMRSIEKASNCS</sequence>
<dbReference type="OrthoDB" id="445007at2759"/>
<dbReference type="Gene3D" id="2.60.120.620">
    <property type="entry name" value="q2cbj1_9rhob like domain"/>
    <property type="match status" value="1"/>
</dbReference>
<accession>A0A8H7WHU4</accession>
<comment type="cofactor">
    <cofactor evidence="1">
        <name>Fe cation</name>
        <dbReference type="ChEBI" id="CHEBI:24875"/>
    </cofactor>
</comment>
<comment type="caution">
    <text evidence="3">The sequence shown here is derived from an EMBL/GenBank/DDBJ whole genome shotgun (WGS) entry which is preliminary data.</text>
</comment>
<keyword evidence="4" id="KW-1185">Reference proteome</keyword>
<dbReference type="AlphaFoldDB" id="A0A8H7WHU4"/>